<comment type="function">
    <text evidence="6">Involved in transcription antitermination. Required for transcription of ribosomal RNA (rRNA) genes. Binds specifically to the boxA antiterminator sequence of the ribosomal RNA (rrn) operons.</text>
</comment>
<dbReference type="Proteomes" id="UP000196027">
    <property type="component" value="Chromosome"/>
</dbReference>
<keyword evidence="3 6" id="KW-0694">RNA-binding</keyword>
<sequence>MSESKSDNPKNAVAAQRRKARSLALQALYQWQIAGAAVYEIEAEFVVDNDMSKVDVEYFRDLLRGVVSRAPELDEHFCALVNRPVEKIDPIEKALLRMGIYELKYRVDVPYRVVINEAIDLAKKFGGTDGHKFVNGILDKVAPRLRSAERGKR</sequence>
<dbReference type="NCBIfam" id="TIGR01951">
    <property type="entry name" value="nusB"/>
    <property type="match status" value="1"/>
</dbReference>
<gene>
    <name evidence="6" type="primary">nusB</name>
    <name evidence="8" type="ORF">OLMES_0807</name>
</gene>
<dbReference type="GO" id="GO:0031564">
    <property type="term" value="P:transcription antitermination"/>
    <property type="evidence" value="ECO:0007669"/>
    <property type="project" value="UniProtKB-KW"/>
</dbReference>
<dbReference type="EMBL" id="CP021425">
    <property type="protein sequence ID" value="ARU54899.1"/>
    <property type="molecule type" value="Genomic_DNA"/>
</dbReference>
<evidence type="ECO:0000256" key="2">
    <source>
        <dbReference type="ARBA" id="ARBA00022814"/>
    </source>
</evidence>
<dbReference type="CDD" id="cd00619">
    <property type="entry name" value="Terminator_NusB"/>
    <property type="match status" value="1"/>
</dbReference>
<keyword evidence="5 6" id="KW-0804">Transcription</keyword>
<dbReference type="GO" id="GO:0003723">
    <property type="term" value="F:RNA binding"/>
    <property type="evidence" value="ECO:0007669"/>
    <property type="project" value="UniProtKB-UniRule"/>
</dbReference>
<dbReference type="RefSeq" id="WP_087460060.1">
    <property type="nucleotide sequence ID" value="NZ_CP021425.1"/>
</dbReference>
<dbReference type="GO" id="GO:0005829">
    <property type="term" value="C:cytosol"/>
    <property type="evidence" value="ECO:0007669"/>
    <property type="project" value="TreeGrafter"/>
</dbReference>
<dbReference type="InterPro" id="IPR011605">
    <property type="entry name" value="NusB_fam"/>
</dbReference>
<evidence type="ECO:0000313" key="9">
    <source>
        <dbReference type="Proteomes" id="UP000196027"/>
    </source>
</evidence>
<feature type="domain" description="NusB/RsmB/TIM44" evidence="7">
    <location>
        <begin position="18"/>
        <end position="142"/>
    </location>
</feature>
<evidence type="ECO:0000256" key="1">
    <source>
        <dbReference type="ARBA" id="ARBA00005952"/>
    </source>
</evidence>
<keyword evidence="9" id="KW-1185">Reference proteome</keyword>
<evidence type="ECO:0000259" key="7">
    <source>
        <dbReference type="Pfam" id="PF01029"/>
    </source>
</evidence>
<name>A0A1Y0I3X0_9GAMM</name>
<keyword evidence="4 6" id="KW-0805">Transcription regulation</keyword>
<dbReference type="PANTHER" id="PTHR11078">
    <property type="entry name" value="N UTILIZATION SUBSTANCE PROTEIN B-RELATED"/>
    <property type="match status" value="1"/>
</dbReference>
<evidence type="ECO:0000313" key="8">
    <source>
        <dbReference type="EMBL" id="ARU54899.1"/>
    </source>
</evidence>
<evidence type="ECO:0000256" key="6">
    <source>
        <dbReference type="HAMAP-Rule" id="MF_00073"/>
    </source>
</evidence>
<dbReference type="Gene3D" id="1.10.940.10">
    <property type="entry name" value="NusB-like"/>
    <property type="match status" value="1"/>
</dbReference>
<dbReference type="InterPro" id="IPR006027">
    <property type="entry name" value="NusB_RsmB_TIM44"/>
</dbReference>
<evidence type="ECO:0000256" key="3">
    <source>
        <dbReference type="ARBA" id="ARBA00022884"/>
    </source>
</evidence>
<dbReference type="PANTHER" id="PTHR11078:SF3">
    <property type="entry name" value="ANTITERMINATION NUSB DOMAIN-CONTAINING PROTEIN"/>
    <property type="match status" value="1"/>
</dbReference>
<dbReference type="HAMAP" id="MF_00073">
    <property type="entry name" value="NusB"/>
    <property type="match status" value="1"/>
</dbReference>
<evidence type="ECO:0000256" key="4">
    <source>
        <dbReference type="ARBA" id="ARBA00023015"/>
    </source>
</evidence>
<dbReference type="FunFam" id="1.10.940.10:FF:000001">
    <property type="entry name" value="Transcription antitermination factor NusB"/>
    <property type="match status" value="1"/>
</dbReference>
<accession>A0A1Y0I3X0</accession>
<dbReference type="OrthoDB" id="9789556at2"/>
<comment type="similarity">
    <text evidence="1 6">Belongs to the NusB family.</text>
</comment>
<dbReference type="SUPFAM" id="SSF48013">
    <property type="entry name" value="NusB-like"/>
    <property type="match status" value="1"/>
</dbReference>
<dbReference type="GO" id="GO:0006353">
    <property type="term" value="P:DNA-templated transcription termination"/>
    <property type="evidence" value="ECO:0007669"/>
    <property type="project" value="UniProtKB-UniRule"/>
</dbReference>
<dbReference type="KEGG" id="ome:OLMES_0807"/>
<dbReference type="AlphaFoldDB" id="A0A1Y0I3X0"/>
<reference evidence="8 9" key="1">
    <citation type="submission" date="2017-05" db="EMBL/GenBank/DDBJ databases">
        <title>Genomic insights into alkan degradation activity of Oleiphilus messinensis.</title>
        <authorList>
            <person name="Kozyavkin S.A."/>
            <person name="Slesarev A.I."/>
            <person name="Golyshin P.N."/>
            <person name="Korzhenkov A."/>
            <person name="Golyshina O.N."/>
            <person name="Toshchakov S.V."/>
        </authorList>
    </citation>
    <scope>NUCLEOTIDE SEQUENCE [LARGE SCALE GENOMIC DNA]</scope>
    <source>
        <strain evidence="8 9">ME102</strain>
    </source>
</reference>
<dbReference type="Pfam" id="PF01029">
    <property type="entry name" value="NusB"/>
    <property type="match status" value="1"/>
</dbReference>
<keyword evidence="2 6" id="KW-0889">Transcription antitermination</keyword>
<organism evidence="8 9">
    <name type="scientific">Oleiphilus messinensis</name>
    <dbReference type="NCBI Taxonomy" id="141451"/>
    <lineage>
        <taxon>Bacteria</taxon>
        <taxon>Pseudomonadati</taxon>
        <taxon>Pseudomonadota</taxon>
        <taxon>Gammaproteobacteria</taxon>
        <taxon>Oceanospirillales</taxon>
        <taxon>Oleiphilaceae</taxon>
        <taxon>Oleiphilus</taxon>
    </lineage>
</organism>
<evidence type="ECO:0000256" key="5">
    <source>
        <dbReference type="ARBA" id="ARBA00023163"/>
    </source>
</evidence>
<dbReference type="InterPro" id="IPR035926">
    <property type="entry name" value="NusB-like_sf"/>
</dbReference>
<proteinExistence type="inferred from homology"/>
<protein>
    <recommendedName>
        <fullName evidence="6">Transcription antitermination protein NusB</fullName>
    </recommendedName>
    <alternativeName>
        <fullName evidence="6">Antitermination factor NusB</fullName>
    </alternativeName>
</protein>